<dbReference type="RefSeq" id="WP_200392888.1">
    <property type="nucleotide sequence ID" value="NZ_JAENIO010000054.1"/>
</dbReference>
<gene>
    <name evidence="3" type="ORF">JIN78_15390</name>
</gene>
<reference evidence="3" key="1">
    <citation type="submission" date="2021-01" db="EMBL/GenBank/DDBJ databases">
        <title>Modified the classification status of verrucomicrobia.</title>
        <authorList>
            <person name="Feng X."/>
        </authorList>
    </citation>
    <scope>NUCLEOTIDE SEQUENCE</scope>
    <source>
        <strain evidence="3">KCTC 12986</strain>
    </source>
</reference>
<keyword evidence="2" id="KW-0732">Signal</keyword>
<accession>A0A934RU39</accession>
<evidence type="ECO:0000313" key="3">
    <source>
        <dbReference type="EMBL" id="MBK1835453.1"/>
    </source>
</evidence>
<evidence type="ECO:0008006" key="5">
    <source>
        <dbReference type="Google" id="ProtNLM"/>
    </source>
</evidence>
<feature type="signal peptide" evidence="2">
    <location>
        <begin position="1"/>
        <end position="22"/>
    </location>
</feature>
<feature type="region of interest" description="Disordered" evidence="1">
    <location>
        <begin position="82"/>
        <end position="105"/>
    </location>
</feature>
<dbReference type="EMBL" id="JAENIO010000054">
    <property type="protein sequence ID" value="MBK1835453.1"/>
    <property type="molecule type" value="Genomic_DNA"/>
</dbReference>
<evidence type="ECO:0000256" key="2">
    <source>
        <dbReference type="SAM" id="SignalP"/>
    </source>
</evidence>
<evidence type="ECO:0000313" key="4">
    <source>
        <dbReference type="Proteomes" id="UP000604083"/>
    </source>
</evidence>
<dbReference type="AlphaFoldDB" id="A0A934RU39"/>
<evidence type="ECO:0000256" key="1">
    <source>
        <dbReference type="SAM" id="MobiDB-lite"/>
    </source>
</evidence>
<comment type="caution">
    <text evidence="3">The sequence shown here is derived from an EMBL/GenBank/DDBJ whole genome shotgun (WGS) entry which is preliminary data.</text>
</comment>
<name>A0A934RU39_9BACT</name>
<protein>
    <recommendedName>
        <fullName evidence="5">Verru_Chthon cassette protein A</fullName>
    </recommendedName>
</protein>
<proteinExistence type="predicted"/>
<dbReference type="Proteomes" id="UP000604083">
    <property type="component" value="Unassembled WGS sequence"/>
</dbReference>
<keyword evidence="4" id="KW-1185">Reference proteome</keyword>
<organism evidence="3 4">
    <name type="scientific">Roseibacillus ishigakijimensis</name>
    <dbReference type="NCBI Taxonomy" id="454146"/>
    <lineage>
        <taxon>Bacteria</taxon>
        <taxon>Pseudomonadati</taxon>
        <taxon>Verrucomicrobiota</taxon>
        <taxon>Verrucomicrobiia</taxon>
        <taxon>Verrucomicrobiales</taxon>
        <taxon>Verrucomicrobiaceae</taxon>
        <taxon>Roseibacillus</taxon>
    </lineage>
</organism>
<feature type="chain" id="PRO_5036906177" description="Verru_Chthon cassette protein A" evidence="2">
    <location>
        <begin position="23"/>
        <end position="1153"/>
    </location>
</feature>
<sequence>MMVLLSMLAVGLLTLSSSVVRSTSNAAAELEARANARLALALALGELQETMGPDRRVSAPSSIREQASQSHIAGVWGSWQRGEGGDSLAEAKEGTPGQEPSEPAKGGFYQWLVSHADSQALADPDFLDQPLSGRTISLWNGPEEVRGGLMPLRSASGREEGRYAFAVMDEGVKARFNLPVTEPERASEQLNRVLAREASSFEGVPEFAALGDPESADRIATLQSARLAGVSQEDLAAHDLTPWSRSLLTNVRAGGFARDLSLLFDEEELPSDYASRFIYSDEESPLASALERFRGSNALGAPDPSWQILHSHYRLFDKLTGGNSPLAEASFVGRPTAWTPPRGRSEDSFHTEQLLPVISKAQFVFSTSFGYHGSLHTLKQDEAATDEDKYVTWLVIDPIITLWNPYNVNLKFSEMRLDLHRVPLAFSLSKNGRKISTTPTHFANTYVSSEVSSAKNQYYRLNLKASLSEGTDLVLSPGEHLVFTAHNHKKHYRHQYAEEGLDLLPGWNPPAGSATGSPNVGGVSTMNVMVDASGKSSGLINGKPARTIPVKVGDRISVSVEPQVADMDQFRELNNKEATAYLKYGTPGDRSRTIGSIELDYGEDFSGFEEEVPELSEDELPEFVVPRGVPVGVKADDYQGNDPPVAAQFKQPFLVASLQLKTGYDSRRPTKGWLQNGPLNSYSSAGQSLEQPDDFHHHQYEFVWEPMTDWDSTPTVEIEPMSNRGFGGRGTTSETGMTLAPFRGVPLAPAVSLGQFRHAPLNNSGQLPLTTQIVGNSFASSLLPPDEVSVNEGERTFLDHHVLANEALFDHYFLSTAASGSGGSLSDSLSAEQRLEYFFRGQESLPNGRFRPVTRLDQSEAKELASQLTSDLSQGSREIGSRLFLEGGFNINSTSKRAWKVFLSSAMQEELPVLDANLGLEEELASLGTTNGYGVVASRFYPLTGQEKGGLSGDANPADWSGHHRLTEEQVDRLAEAIVEQVRARGPFQSVAEFVNRQVSSEKALALAGAIQTAIDNTGLDEETFGEDGTGFDMISDQAAFPEAAVGSVFEGAAGYLNQSDVLTPLAPLLTARSDTFRIRAYGESLTASGQVAARAWCEAIVQRFPEYLDESEEATTSPVDLQSESNIRFGRRFRQVSFRWLNPDEIDSNQLS</sequence>